<accession>A0A2Z3HZ70</accession>
<organism evidence="2 3">
    <name type="scientific">Phenylobacterium parvum</name>
    <dbReference type="NCBI Taxonomy" id="2201350"/>
    <lineage>
        <taxon>Bacteria</taxon>
        <taxon>Pseudomonadati</taxon>
        <taxon>Pseudomonadota</taxon>
        <taxon>Alphaproteobacteria</taxon>
        <taxon>Caulobacterales</taxon>
        <taxon>Caulobacteraceae</taxon>
        <taxon>Phenylobacterium</taxon>
    </lineage>
</organism>
<reference evidence="3" key="1">
    <citation type="submission" date="2018-05" db="EMBL/GenBank/DDBJ databases">
        <title>Genome sequencing of Phenylobacterium sp. HYN0004.</title>
        <authorList>
            <person name="Yi H."/>
            <person name="Baek C."/>
        </authorList>
    </citation>
    <scope>NUCLEOTIDE SEQUENCE [LARGE SCALE GENOMIC DNA]</scope>
    <source>
        <strain evidence="3">HYN0004</strain>
    </source>
</reference>
<dbReference type="OrthoDB" id="7173992at2"/>
<dbReference type="RefSeq" id="WP_110450645.1">
    <property type="nucleotide sequence ID" value="NZ_CP029479.1"/>
</dbReference>
<sequence>MSIDARIRELDRRHRSLESDLREAMAHPSSEDAAIRQIKRRKLRIKEEIEALRSRVRSAA</sequence>
<proteinExistence type="predicted"/>
<gene>
    <name evidence="2" type="ORF">HYN04_10125</name>
</gene>
<dbReference type="Proteomes" id="UP000247763">
    <property type="component" value="Chromosome"/>
</dbReference>
<dbReference type="Pfam" id="PF04325">
    <property type="entry name" value="DUF465"/>
    <property type="match status" value="1"/>
</dbReference>
<dbReference type="InterPro" id="IPR007420">
    <property type="entry name" value="DUF465"/>
</dbReference>
<dbReference type="Gene3D" id="6.10.280.50">
    <property type="match status" value="1"/>
</dbReference>
<evidence type="ECO:0000256" key="1">
    <source>
        <dbReference type="SAM" id="Coils"/>
    </source>
</evidence>
<name>A0A2Z3HZ70_9CAUL</name>
<feature type="coiled-coil region" evidence="1">
    <location>
        <begin position="7"/>
        <end position="55"/>
    </location>
</feature>
<evidence type="ECO:0000313" key="3">
    <source>
        <dbReference type="Proteomes" id="UP000247763"/>
    </source>
</evidence>
<keyword evidence="3" id="KW-1185">Reference proteome</keyword>
<protein>
    <submittedName>
        <fullName evidence="2">DUF465 domain-containing protein</fullName>
    </submittedName>
</protein>
<keyword evidence="1" id="KW-0175">Coiled coil</keyword>
<dbReference type="KEGG" id="phb:HYN04_10125"/>
<evidence type="ECO:0000313" key="2">
    <source>
        <dbReference type="EMBL" id="AWM78079.1"/>
    </source>
</evidence>
<dbReference type="AlphaFoldDB" id="A0A2Z3HZ70"/>
<dbReference type="EMBL" id="CP029479">
    <property type="protein sequence ID" value="AWM78079.1"/>
    <property type="molecule type" value="Genomic_DNA"/>
</dbReference>
<dbReference type="InterPro" id="IPR038444">
    <property type="entry name" value="DUF465_sf"/>
</dbReference>